<gene>
    <name evidence="2" type="ORF">SAMN02745883_01638</name>
</gene>
<dbReference type="Proteomes" id="UP000184082">
    <property type="component" value="Unassembled WGS sequence"/>
</dbReference>
<dbReference type="AlphaFoldDB" id="A0A1M6QWQ6"/>
<evidence type="ECO:0000313" key="2">
    <source>
        <dbReference type="EMBL" id="SHK24507.1"/>
    </source>
</evidence>
<organism evidence="2 3">
    <name type="scientific">Caminicella sporogenes DSM 14501</name>
    <dbReference type="NCBI Taxonomy" id="1121266"/>
    <lineage>
        <taxon>Bacteria</taxon>
        <taxon>Bacillati</taxon>
        <taxon>Bacillota</taxon>
        <taxon>Clostridia</taxon>
        <taxon>Peptostreptococcales</taxon>
        <taxon>Caminicellaceae</taxon>
        <taxon>Caminicella</taxon>
    </lineage>
</organism>
<keyword evidence="1" id="KW-1133">Transmembrane helix</keyword>
<dbReference type="RefSeq" id="WP_072967434.1">
    <property type="nucleotide sequence ID" value="NZ_FRAJ01000012.1"/>
</dbReference>
<feature type="transmembrane region" description="Helical" evidence="1">
    <location>
        <begin position="111"/>
        <end position="132"/>
    </location>
</feature>
<proteinExistence type="predicted"/>
<evidence type="ECO:0000256" key="1">
    <source>
        <dbReference type="SAM" id="Phobius"/>
    </source>
</evidence>
<keyword evidence="1" id="KW-0472">Membrane</keyword>
<keyword evidence="3" id="KW-1185">Reference proteome</keyword>
<protein>
    <submittedName>
        <fullName evidence="2">Uncharacterized protein</fullName>
    </submittedName>
</protein>
<keyword evidence="1" id="KW-0812">Transmembrane</keyword>
<feature type="transmembrane region" description="Helical" evidence="1">
    <location>
        <begin position="74"/>
        <end position="99"/>
    </location>
</feature>
<feature type="transmembrane region" description="Helical" evidence="1">
    <location>
        <begin position="12"/>
        <end position="34"/>
    </location>
</feature>
<feature type="transmembrane region" description="Helical" evidence="1">
    <location>
        <begin position="46"/>
        <end position="62"/>
    </location>
</feature>
<name>A0A1M6QWQ6_9FIRM</name>
<dbReference type="EMBL" id="FRAJ01000012">
    <property type="protein sequence ID" value="SHK24507.1"/>
    <property type="molecule type" value="Genomic_DNA"/>
</dbReference>
<sequence length="144" mass="17606">MARKKKLRKAKEMAVTYFFLIPFIYYSILCILYYVDANYLKEFDFFIFTIYPIFFELYLFRIRNRIVQKSKNEFIRLIVTVLFVVILFFILYLMIHLIIGCKYSISKAVYSFALPFIMFTIFFIDFYVLKGFGKKKRKKRKKEA</sequence>
<evidence type="ECO:0000313" key="3">
    <source>
        <dbReference type="Proteomes" id="UP000184082"/>
    </source>
</evidence>
<accession>A0A1M6QWQ6</accession>
<reference evidence="2 3" key="1">
    <citation type="submission" date="2016-11" db="EMBL/GenBank/DDBJ databases">
        <authorList>
            <person name="Jaros S."/>
            <person name="Januszkiewicz K."/>
            <person name="Wedrychowicz H."/>
        </authorList>
    </citation>
    <scope>NUCLEOTIDE SEQUENCE [LARGE SCALE GENOMIC DNA]</scope>
    <source>
        <strain evidence="2 3">DSM 14501</strain>
    </source>
</reference>